<keyword evidence="1" id="KW-0602">Photosynthesis</keyword>
<name>A0A368VAA2_9ACTN</name>
<dbReference type="GO" id="GO:0015979">
    <property type="term" value="P:photosynthesis"/>
    <property type="evidence" value="ECO:0007669"/>
    <property type="project" value="UniProtKB-KW"/>
</dbReference>
<gene>
    <name evidence="4" type="ORF">DFQ14_12615</name>
</gene>
<protein>
    <submittedName>
        <fullName evidence="4">Uncharacterized protein YbjT (DUF2867 family)</fullName>
    </submittedName>
</protein>
<dbReference type="InterPro" id="IPR044256">
    <property type="entry name" value="HCF244-like"/>
</dbReference>
<proteinExistence type="predicted"/>
<keyword evidence="5" id="KW-1185">Reference proteome</keyword>
<accession>A0A368VAA2</accession>
<dbReference type="Pfam" id="PF13460">
    <property type="entry name" value="NAD_binding_10"/>
    <property type="match status" value="1"/>
</dbReference>
<keyword evidence="2" id="KW-0604">Photosystem II</keyword>
<evidence type="ECO:0000313" key="4">
    <source>
        <dbReference type="EMBL" id="RCW37643.1"/>
    </source>
</evidence>
<dbReference type="InterPro" id="IPR016040">
    <property type="entry name" value="NAD(P)-bd_dom"/>
</dbReference>
<dbReference type="OrthoDB" id="9771302at2"/>
<dbReference type="RefSeq" id="WP_114455152.1">
    <property type="nucleotide sequence ID" value="NZ_QPJC01000026.1"/>
</dbReference>
<dbReference type="GO" id="GO:0009523">
    <property type="term" value="C:photosystem II"/>
    <property type="evidence" value="ECO:0007669"/>
    <property type="project" value="UniProtKB-KW"/>
</dbReference>
<reference evidence="4 5" key="1">
    <citation type="submission" date="2018-07" db="EMBL/GenBank/DDBJ databases">
        <title>Genomic Encyclopedia of Type Strains, Phase III (KMG-III): the genomes of soil and plant-associated and newly described type strains.</title>
        <authorList>
            <person name="Whitman W."/>
        </authorList>
    </citation>
    <scope>NUCLEOTIDE SEQUENCE [LARGE SCALE GENOMIC DNA]</scope>
    <source>
        <strain evidence="4 5">CECT 8575</strain>
    </source>
</reference>
<feature type="domain" description="NAD(P)-binding" evidence="3">
    <location>
        <begin position="8"/>
        <end position="144"/>
    </location>
</feature>
<organism evidence="4 5">
    <name type="scientific">Halopolyspora algeriensis</name>
    <dbReference type="NCBI Taxonomy" id="1500506"/>
    <lineage>
        <taxon>Bacteria</taxon>
        <taxon>Bacillati</taxon>
        <taxon>Actinomycetota</taxon>
        <taxon>Actinomycetes</taxon>
        <taxon>Actinomycetes incertae sedis</taxon>
        <taxon>Halopolyspora</taxon>
    </lineage>
</organism>
<sequence length="258" mass="27759">MQPILVTGATGTLGRAVTSRLLASGTEVRALSRRTQPASQSVEWAVADLSEPPQASGDLDEVVRGTSAIVHCASNPLSRGEDIEAALNLIEAARRTGAPHLIYISIVGVDRVPLGYYRTKWTVERILENSDVPSTILRATQFHDLVLAAMRNLARPPVMAVPARIGCQPVDADDVAERLARIALGEPAGRVPDLGGPQILTTEELARLYLRASGKRRRVLPVPVPGKVSRGYREGGHLAPEHAHGRITFEQFLAGRLA</sequence>
<dbReference type="Proteomes" id="UP000253495">
    <property type="component" value="Unassembled WGS sequence"/>
</dbReference>
<dbReference type="Gene3D" id="3.40.50.720">
    <property type="entry name" value="NAD(P)-binding Rossmann-like Domain"/>
    <property type="match status" value="1"/>
</dbReference>
<dbReference type="PANTHER" id="PTHR47128">
    <property type="match status" value="1"/>
</dbReference>
<dbReference type="PANTHER" id="PTHR47128:SF2">
    <property type="entry name" value="PROTEIN HIGH CHLOROPHYLL FLUORESCENCE PHENOTYPE 244, CHLOROPLASTIC"/>
    <property type="match status" value="1"/>
</dbReference>
<dbReference type="SUPFAM" id="SSF51735">
    <property type="entry name" value="NAD(P)-binding Rossmann-fold domains"/>
    <property type="match status" value="1"/>
</dbReference>
<evidence type="ECO:0000313" key="5">
    <source>
        <dbReference type="Proteomes" id="UP000253495"/>
    </source>
</evidence>
<evidence type="ECO:0000256" key="1">
    <source>
        <dbReference type="ARBA" id="ARBA00022531"/>
    </source>
</evidence>
<comment type="caution">
    <text evidence="4">The sequence shown here is derived from an EMBL/GenBank/DDBJ whole genome shotgun (WGS) entry which is preliminary data.</text>
</comment>
<dbReference type="AlphaFoldDB" id="A0A368VAA2"/>
<dbReference type="EMBL" id="QPJC01000026">
    <property type="protein sequence ID" value="RCW37643.1"/>
    <property type="molecule type" value="Genomic_DNA"/>
</dbReference>
<dbReference type="InterPro" id="IPR036291">
    <property type="entry name" value="NAD(P)-bd_dom_sf"/>
</dbReference>
<evidence type="ECO:0000256" key="2">
    <source>
        <dbReference type="ARBA" id="ARBA00023276"/>
    </source>
</evidence>
<evidence type="ECO:0000259" key="3">
    <source>
        <dbReference type="Pfam" id="PF13460"/>
    </source>
</evidence>